<dbReference type="EMBL" id="CP143787">
    <property type="protein sequence ID" value="WVN88614.1"/>
    <property type="molecule type" value="Genomic_DNA"/>
</dbReference>
<dbReference type="GeneID" id="91088035"/>
<feature type="region of interest" description="Disordered" evidence="1">
    <location>
        <begin position="457"/>
        <end position="480"/>
    </location>
</feature>
<reference evidence="4" key="2">
    <citation type="journal article" date="2022" name="Elife">
        <title>Obligate sexual reproduction of a homothallic fungus closely related to the Cryptococcus pathogenic species complex.</title>
        <authorList>
            <person name="Passer A.R."/>
            <person name="Clancey S.A."/>
            <person name="Shea T."/>
            <person name="David-Palma M."/>
            <person name="Averette A.F."/>
            <person name="Boekhout T."/>
            <person name="Porcel B.M."/>
            <person name="Nowrousian M."/>
            <person name="Cuomo C.A."/>
            <person name="Sun S."/>
            <person name="Heitman J."/>
            <person name="Coelho M.A."/>
        </authorList>
    </citation>
    <scope>NUCLEOTIDE SEQUENCE</scope>
    <source>
        <strain evidence="4">CBS 7841</strain>
    </source>
</reference>
<dbReference type="PANTHER" id="PTHR10412">
    <property type="entry name" value="MANNOSYL-OLIGOSACCHARIDE GLUCOSIDASE"/>
    <property type="match status" value="1"/>
</dbReference>
<dbReference type="Pfam" id="PF03200">
    <property type="entry name" value="Glyco_hydro_63"/>
    <property type="match status" value="1"/>
</dbReference>
<organism evidence="4 5">
    <name type="scientific">Cryptococcus depauperatus CBS 7841</name>
    <dbReference type="NCBI Taxonomy" id="1295531"/>
    <lineage>
        <taxon>Eukaryota</taxon>
        <taxon>Fungi</taxon>
        <taxon>Dikarya</taxon>
        <taxon>Basidiomycota</taxon>
        <taxon>Agaricomycotina</taxon>
        <taxon>Tremellomycetes</taxon>
        <taxon>Tremellales</taxon>
        <taxon>Cryptococcaceae</taxon>
        <taxon>Cryptococcus</taxon>
    </lineage>
</organism>
<accession>A0A1E3IGM7</accession>
<dbReference type="KEGG" id="cdep:91088035"/>
<feature type="domain" description="Glycosyl hydrolase family 63 C-terminal" evidence="2">
    <location>
        <begin position="899"/>
        <end position="988"/>
    </location>
</feature>
<dbReference type="PANTHER" id="PTHR10412:SF10">
    <property type="entry name" value="GLYCOSYL HYDROLASE FAMILY 63 C-TERMINAL DOMAIN-CONTAINING PROTEIN"/>
    <property type="match status" value="1"/>
</dbReference>
<feature type="compositionally biased region" description="Polar residues" evidence="1">
    <location>
        <begin position="71"/>
        <end position="83"/>
    </location>
</feature>
<feature type="compositionally biased region" description="Basic and acidic residues" evidence="1">
    <location>
        <begin position="52"/>
        <end position="70"/>
    </location>
</feature>
<evidence type="ECO:0000313" key="4">
    <source>
        <dbReference type="EMBL" id="WVN88614.1"/>
    </source>
</evidence>
<evidence type="ECO:0000313" key="5">
    <source>
        <dbReference type="Proteomes" id="UP000094043"/>
    </source>
</evidence>
<dbReference type="RefSeq" id="XP_066069314.1">
    <property type="nucleotide sequence ID" value="XM_066213217.1"/>
</dbReference>
<dbReference type="AlphaFoldDB" id="A0A1E3IGM7"/>
<name>A0A1E3IGM7_9TREE</name>
<dbReference type="InterPro" id="IPR054491">
    <property type="entry name" value="MGH1-like_GH"/>
</dbReference>
<dbReference type="Proteomes" id="UP000094043">
    <property type="component" value="Chromosome 4"/>
</dbReference>
<protein>
    <submittedName>
        <fullName evidence="4">Uncharacterized protein</fullName>
    </submittedName>
</protein>
<dbReference type="InterPro" id="IPR008928">
    <property type="entry name" value="6-hairpin_glycosidase_sf"/>
</dbReference>
<evidence type="ECO:0000259" key="3">
    <source>
        <dbReference type="Pfam" id="PF22422"/>
    </source>
</evidence>
<dbReference type="Gene3D" id="1.50.10.10">
    <property type="match status" value="2"/>
</dbReference>
<sequence length="1135" mass="129662">MSSAKKLQSKLFGGGSGGDAVDGAGSTPASGTATPVAGELKISIPLPSRGQRSVDDRAKKEVEEEAKSPKAQDNGSDTDTPGTMGQERKSLRDRLITQLGPRYHSVEEYRLQQSDDYQVHWKRWGPYVSERQWGTVREDYSANGDAWNSFPFELAESRAYRWGEDGMAGISDNHQRLCFTLALWNGKDPILKERLFGLNGSQGNHGEDVKELYYYLDSTPTHSYMKYLYKYPQAEFPYEQLKEENRNRSKEVTEFELMDTDVFDEDRYWDVYVEYAKDEEYADAMSVRITAYNRGPDPADLHILPQLFFRNTWSWPKELPSDMPVLRQEVEGVISASHPTLGKTRLYCTPSPAPAAPATGGVVLVDGPSIVPDLLFTENETNFERLYGGKNRTPYVKDAFHDHLISGHRPPEPEPVKTAEEGLPVKSPHVRTPKLPPLYSTAEIVASKEAETHVQVTEDTQPVQAVSPPPRPYSEHGHRQFTNPDKTGTKSAAHYSFTDVPGNGGCVVVRLKMTPYSPEEDPSILDEELFDDNIEERRIDADEFYGRIARGGISEDLRNIMRQALSGMLWTKQYYQFIQKEWIEGDPGQPPPPPQRKWVRNREWKHMYINDILSMPDKWEYPWFATWDTAFHCIPLAMVDPSFAKKQLDLMTREWYMKPDGALPAYEWNFSDVNPPVHAWATFRVFKIERKMFEREDLDFLERVFQKLLLNFTWWVNRKDADGNNVFEGGFLGLDNIGPFNRSEPLPTGGTLRQADGTSWMAFFCLNMLSIALELAKHNPTYEDIASKFFEHFLFISDAMTYPGSNDEHLSLWNEEDGFYYDAIQWGFGHSQQLPVRSLVGLMPLYATLVLEPSVIKRFPGFKKRMDWFIENRPDISERNVANMKAAGRGDRKLLALASKERLVRILERMLDEKEFLSEYGIRSMSLYHHDNPFSMNVNGEEFGVGYWPGDSRSGMFGGNSNWRGPIWLAVNFLLIESLQRFHQYYGDTLTVECPTGSGDHMSLAGCAEEIQHRLIHIFSRDEHGRRAVNGGNPKLNRDPHFKDYVHFFEFFHGNDGRGLGASHQTGWSGLIAWCIMQTGEYCRLPKTPKTPRSIAKHYFDEALSAYTPSEYGGDGSLFSAYTNHTDYEPEPDDL</sequence>
<dbReference type="InterPro" id="IPR004888">
    <property type="entry name" value="Glycoside_hydrolase_63"/>
</dbReference>
<dbReference type="SUPFAM" id="SSF48208">
    <property type="entry name" value="Six-hairpin glycosidases"/>
    <property type="match status" value="1"/>
</dbReference>
<feature type="region of interest" description="Disordered" evidence="1">
    <location>
        <begin position="1"/>
        <end position="89"/>
    </location>
</feature>
<reference evidence="4" key="3">
    <citation type="submission" date="2024-01" db="EMBL/GenBank/DDBJ databases">
        <authorList>
            <person name="Coelho M.A."/>
            <person name="David-Palma M."/>
            <person name="Shea T."/>
            <person name="Sun S."/>
            <person name="Cuomo C.A."/>
            <person name="Heitman J."/>
        </authorList>
    </citation>
    <scope>NUCLEOTIDE SEQUENCE</scope>
    <source>
        <strain evidence="4">CBS 7841</strain>
    </source>
</reference>
<proteinExistence type="predicted"/>
<dbReference type="OrthoDB" id="14419at2759"/>
<evidence type="ECO:0000256" key="1">
    <source>
        <dbReference type="SAM" id="MobiDB-lite"/>
    </source>
</evidence>
<dbReference type="InterPro" id="IPR012341">
    <property type="entry name" value="6hp_glycosidase-like_sf"/>
</dbReference>
<dbReference type="GO" id="GO:0009311">
    <property type="term" value="P:oligosaccharide metabolic process"/>
    <property type="evidence" value="ECO:0007669"/>
    <property type="project" value="InterPro"/>
</dbReference>
<evidence type="ECO:0000259" key="2">
    <source>
        <dbReference type="Pfam" id="PF03200"/>
    </source>
</evidence>
<keyword evidence="5" id="KW-1185">Reference proteome</keyword>
<feature type="domain" description="Mannosylglycerate hydrolase MGH1-like glycoside hydrolase" evidence="3">
    <location>
        <begin position="621"/>
        <end position="726"/>
    </location>
</feature>
<dbReference type="VEuPathDB" id="FungiDB:L203_03674"/>
<dbReference type="GO" id="GO:0004573">
    <property type="term" value="F:Glc3Man9GlcNAc2 oligosaccharide glucosidase activity"/>
    <property type="evidence" value="ECO:0007669"/>
    <property type="project" value="InterPro"/>
</dbReference>
<dbReference type="InterPro" id="IPR031335">
    <property type="entry name" value="Glyco_hydro_63_C"/>
</dbReference>
<dbReference type="Pfam" id="PF22422">
    <property type="entry name" value="MGH1-like_GH"/>
    <property type="match status" value="1"/>
</dbReference>
<gene>
    <name evidence="4" type="ORF">L203_103825</name>
</gene>
<reference evidence="4" key="1">
    <citation type="submission" date="2016-06" db="EMBL/GenBank/DDBJ databases">
        <authorList>
            <person name="Cuomo C."/>
            <person name="Litvintseva A."/>
            <person name="Heitman J."/>
            <person name="Chen Y."/>
            <person name="Sun S."/>
            <person name="Springer D."/>
            <person name="Dromer F."/>
            <person name="Young S."/>
            <person name="Zeng Q."/>
            <person name="Chapman S."/>
            <person name="Gujja S."/>
            <person name="Saif S."/>
            <person name="Birren B."/>
        </authorList>
    </citation>
    <scope>NUCLEOTIDE SEQUENCE</scope>
    <source>
        <strain evidence="4">CBS 7841</strain>
    </source>
</reference>